<organism evidence="2 3">
    <name type="scientific">Sungouiella intermedia</name>
    <dbReference type="NCBI Taxonomy" id="45354"/>
    <lineage>
        <taxon>Eukaryota</taxon>
        <taxon>Fungi</taxon>
        <taxon>Dikarya</taxon>
        <taxon>Ascomycota</taxon>
        <taxon>Saccharomycotina</taxon>
        <taxon>Pichiomycetes</taxon>
        <taxon>Metschnikowiaceae</taxon>
        <taxon>Sungouiella</taxon>
    </lineage>
</organism>
<evidence type="ECO:0000313" key="2">
    <source>
        <dbReference type="EMBL" id="SGZ50641.1"/>
    </source>
</evidence>
<feature type="compositionally biased region" description="Basic and acidic residues" evidence="1">
    <location>
        <begin position="1"/>
        <end position="21"/>
    </location>
</feature>
<dbReference type="AlphaFoldDB" id="A0A1L0BGV8"/>
<dbReference type="EMBL" id="LT635764">
    <property type="protein sequence ID" value="SGZ50641.1"/>
    <property type="molecule type" value="Genomic_DNA"/>
</dbReference>
<proteinExistence type="predicted"/>
<sequence length="72" mass="8081">MPDPAGFKDPEKHSTGHDDHNYTNANWRQFDKAESSTEEEHCMAMAIVLDLVIVELLGRNNVAWVSDEPVGN</sequence>
<evidence type="ECO:0000313" key="3">
    <source>
        <dbReference type="Proteomes" id="UP000182259"/>
    </source>
</evidence>
<gene>
    <name evidence="2" type="ORF">SAMEA4029009_CIC11G00000000875</name>
</gene>
<feature type="region of interest" description="Disordered" evidence="1">
    <location>
        <begin position="1"/>
        <end position="25"/>
    </location>
</feature>
<protein>
    <submittedName>
        <fullName evidence="2">CIC11C00000000875</fullName>
    </submittedName>
</protein>
<reference evidence="2 3" key="1">
    <citation type="submission" date="2016-10" db="EMBL/GenBank/DDBJ databases">
        <authorList>
            <person name="de Groot N.N."/>
        </authorList>
    </citation>
    <scope>NUCLEOTIDE SEQUENCE [LARGE SCALE GENOMIC DNA]</scope>
    <source>
        <strain evidence="2 3">PYCC 4715</strain>
    </source>
</reference>
<dbReference type="Proteomes" id="UP000182259">
    <property type="component" value="Chromosome I"/>
</dbReference>
<evidence type="ECO:0000256" key="1">
    <source>
        <dbReference type="SAM" id="MobiDB-lite"/>
    </source>
</evidence>
<accession>A0A1L0BGV8</accession>
<name>A0A1L0BGV8_9ASCO</name>